<dbReference type="AlphaFoldDB" id="A0A8H7ZM96"/>
<name>A0A8H7ZM96_9FUNG</name>
<dbReference type="SMART" id="SM00220">
    <property type="entry name" value="S_TKc"/>
    <property type="match status" value="1"/>
</dbReference>
<evidence type="ECO:0000256" key="5">
    <source>
        <dbReference type="ARBA" id="ARBA00022840"/>
    </source>
</evidence>
<keyword evidence="3" id="KW-0547">Nucleotide-binding</keyword>
<proteinExistence type="predicted"/>
<dbReference type="InterPro" id="IPR011009">
    <property type="entry name" value="Kinase-like_dom_sf"/>
</dbReference>
<reference evidence="8 9" key="1">
    <citation type="journal article" name="Sci. Rep.">
        <title>Genome-scale phylogenetic analyses confirm Olpidium as the closest living zoosporic fungus to the non-flagellated, terrestrial fungi.</title>
        <authorList>
            <person name="Chang Y."/>
            <person name="Rochon D."/>
            <person name="Sekimoto S."/>
            <person name="Wang Y."/>
            <person name="Chovatia M."/>
            <person name="Sandor L."/>
            <person name="Salamov A."/>
            <person name="Grigoriev I.V."/>
            <person name="Stajich J.E."/>
            <person name="Spatafora J.W."/>
        </authorList>
    </citation>
    <scope>NUCLEOTIDE SEQUENCE [LARGE SCALE GENOMIC DNA]</scope>
    <source>
        <strain evidence="8">S191</strain>
    </source>
</reference>
<dbReference type="PANTHER" id="PTHR24351">
    <property type="entry name" value="RIBOSOMAL PROTEIN S6 KINASE"/>
    <property type="match status" value="1"/>
</dbReference>
<accession>A0A8H7ZM96</accession>
<feature type="region of interest" description="Disordered" evidence="6">
    <location>
        <begin position="1"/>
        <end position="52"/>
    </location>
</feature>
<gene>
    <name evidence="8" type="ORF">BJ554DRAFT_4345</name>
</gene>
<dbReference type="PROSITE" id="PS50011">
    <property type="entry name" value="PROTEIN_KINASE_DOM"/>
    <property type="match status" value="1"/>
</dbReference>
<evidence type="ECO:0000256" key="6">
    <source>
        <dbReference type="SAM" id="MobiDB-lite"/>
    </source>
</evidence>
<dbReference type="GO" id="GO:0005524">
    <property type="term" value="F:ATP binding"/>
    <property type="evidence" value="ECO:0007669"/>
    <property type="project" value="UniProtKB-KW"/>
</dbReference>
<dbReference type="Gene3D" id="1.10.510.10">
    <property type="entry name" value="Transferase(Phosphotransferase) domain 1"/>
    <property type="match status" value="1"/>
</dbReference>
<sequence length="288" mass="32201">MDGGSDEAPQKLPREAGWRGVKDDEEEHADHALQFGFSPEDEDEGEQEVEHDDVAAALRTGFPALDRRRWPDGVGCDADASPLSATPPGEERLSPHLLPVFADDKPVPRDVTDNDPDALVVSLDEDYVAPTQILEGSPRATTSAVEVTFPPVVKKTSEEDFEQLRLLGRGVLTLWRTQVVLVRHRQTCRVHAMKVLKKASIAIHRKDREHTLTERQVLAAINHPFIVPLYYAFQCDQKLYLILKYASGGELFTHMSNEKMFEEDVAAFYAAEIASALEHLHGLGIIYR</sequence>
<protein>
    <submittedName>
        <fullName evidence="8">Kinase-like domain-containing protein</fullName>
    </submittedName>
</protein>
<dbReference type="OrthoDB" id="63267at2759"/>
<keyword evidence="9" id="KW-1185">Reference proteome</keyword>
<comment type="caution">
    <text evidence="8">The sequence shown here is derived from an EMBL/GenBank/DDBJ whole genome shotgun (WGS) entry which is preliminary data.</text>
</comment>
<keyword evidence="1" id="KW-0723">Serine/threonine-protein kinase</keyword>
<evidence type="ECO:0000256" key="3">
    <source>
        <dbReference type="ARBA" id="ARBA00022741"/>
    </source>
</evidence>
<evidence type="ECO:0000259" key="7">
    <source>
        <dbReference type="PROSITE" id="PS50011"/>
    </source>
</evidence>
<dbReference type="SUPFAM" id="SSF56112">
    <property type="entry name" value="Protein kinase-like (PK-like)"/>
    <property type="match status" value="1"/>
</dbReference>
<dbReference type="Pfam" id="PF00069">
    <property type="entry name" value="Pkinase"/>
    <property type="match status" value="1"/>
</dbReference>
<dbReference type="Gene3D" id="3.30.200.20">
    <property type="entry name" value="Phosphorylase Kinase, domain 1"/>
    <property type="match status" value="1"/>
</dbReference>
<dbReference type="EMBL" id="JAEFCI010012398">
    <property type="protein sequence ID" value="KAG5456028.1"/>
    <property type="molecule type" value="Genomic_DNA"/>
</dbReference>
<keyword evidence="5" id="KW-0067">ATP-binding</keyword>
<dbReference type="Proteomes" id="UP000673691">
    <property type="component" value="Unassembled WGS sequence"/>
</dbReference>
<keyword evidence="2" id="KW-0808">Transferase</keyword>
<feature type="domain" description="Protein kinase" evidence="7">
    <location>
        <begin position="161"/>
        <end position="288"/>
    </location>
</feature>
<evidence type="ECO:0000256" key="4">
    <source>
        <dbReference type="ARBA" id="ARBA00022777"/>
    </source>
</evidence>
<keyword evidence="4" id="KW-0418">Kinase</keyword>
<evidence type="ECO:0000256" key="2">
    <source>
        <dbReference type="ARBA" id="ARBA00022679"/>
    </source>
</evidence>
<dbReference type="GO" id="GO:0004674">
    <property type="term" value="F:protein serine/threonine kinase activity"/>
    <property type="evidence" value="ECO:0007669"/>
    <property type="project" value="UniProtKB-KW"/>
</dbReference>
<organism evidence="8 9">
    <name type="scientific">Olpidium bornovanus</name>
    <dbReference type="NCBI Taxonomy" id="278681"/>
    <lineage>
        <taxon>Eukaryota</taxon>
        <taxon>Fungi</taxon>
        <taxon>Fungi incertae sedis</taxon>
        <taxon>Olpidiomycota</taxon>
        <taxon>Olpidiomycotina</taxon>
        <taxon>Olpidiomycetes</taxon>
        <taxon>Olpidiales</taxon>
        <taxon>Olpidiaceae</taxon>
        <taxon>Olpidium</taxon>
    </lineage>
</organism>
<evidence type="ECO:0000313" key="8">
    <source>
        <dbReference type="EMBL" id="KAG5456028.1"/>
    </source>
</evidence>
<feature type="compositionally biased region" description="Acidic residues" evidence="6">
    <location>
        <begin position="39"/>
        <end position="51"/>
    </location>
</feature>
<evidence type="ECO:0000313" key="9">
    <source>
        <dbReference type="Proteomes" id="UP000673691"/>
    </source>
</evidence>
<dbReference type="InterPro" id="IPR000719">
    <property type="entry name" value="Prot_kinase_dom"/>
</dbReference>
<feature type="compositionally biased region" description="Basic and acidic residues" evidence="6">
    <location>
        <begin position="8"/>
        <end position="22"/>
    </location>
</feature>
<evidence type="ECO:0000256" key="1">
    <source>
        <dbReference type="ARBA" id="ARBA00022527"/>
    </source>
</evidence>